<gene>
    <name evidence="1" type="ORF">AVDCRST_MAG89-4092</name>
</gene>
<sequence length="105" mass="11646">MKQIASRQDVDEALGQDGAIVFKYSMTCPISANARREMDSFLERRPDAPVFKLDVHEAAEASEYVSEKTGLEHESPQVIIVRGGKPDWHATHFDVTASALEEQTG</sequence>
<dbReference type="NCBIfam" id="TIGR04019">
    <property type="entry name" value="B_thiol_YtxJ"/>
    <property type="match status" value="1"/>
</dbReference>
<accession>A0A6J4MQG4</accession>
<dbReference type="Pfam" id="PF11009">
    <property type="entry name" value="BrxC"/>
    <property type="match status" value="1"/>
</dbReference>
<evidence type="ECO:0008006" key="2">
    <source>
        <dbReference type="Google" id="ProtNLM"/>
    </source>
</evidence>
<organism evidence="1">
    <name type="scientific">uncultured Gemmatimonadota bacterium</name>
    <dbReference type="NCBI Taxonomy" id="203437"/>
    <lineage>
        <taxon>Bacteria</taxon>
        <taxon>Pseudomonadati</taxon>
        <taxon>Gemmatimonadota</taxon>
        <taxon>environmental samples</taxon>
    </lineage>
</organism>
<reference evidence="1" key="1">
    <citation type="submission" date="2020-02" db="EMBL/GenBank/DDBJ databases">
        <authorList>
            <person name="Meier V. D."/>
        </authorList>
    </citation>
    <scope>NUCLEOTIDE SEQUENCE</scope>
    <source>
        <strain evidence="1">AVDCRST_MAG89</strain>
    </source>
</reference>
<protein>
    <recommendedName>
        <fullName evidence="2">General stress protein</fullName>
    </recommendedName>
</protein>
<dbReference type="InterPro" id="IPR022551">
    <property type="entry name" value="BrxC"/>
</dbReference>
<dbReference type="AlphaFoldDB" id="A0A6J4MQG4"/>
<evidence type="ECO:0000313" key="1">
    <source>
        <dbReference type="EMBL" id="CAA9365933.1"/>
    </source>
</evidence>
<name>A0A6J4MQG4_9BACT</name>
<dbReference type="EMBL" id="CADCTV010000856">
    <property type="protein sequence ID" value="CAA9365933.1"/>
    <property type="molecule type" value="Genomic_DNA"/>
</dbReference>
<dbReference type="Gene3D" id="3.40.30.10">
    <property type="entry name" value="Glutaredoxin"/>
    <property type="match status" value="1"/>
</dbReference>
<proteinExistence type="predicted"/>